<gene>
    <name evidence="4" type="ORF">PEVE_00020124</name>
</gene>
<feature type="domain" description="Stalled ribosome sensor GCN1-like HEAT repeats region" evidence="3">
    <location>
        <begin position="466"/>
        <end position="593"/>
    </location>
</feature>
<dbReference type="PANTHER" id="PTHR23346">
    <property type="entry name" value="TRANSLATIONAL ACTIVATOR GCN1-RELATED"/>
    <property type="match status" value="1"/>
</dbReference>
<dbReference type="Gene3D" id="1.25.10.10">
    <property type="entry name" value="Leucine-rich Repeat Variant"/>
    <property type="match status" value="5"/>
</dbReference>
<evidence type="ECO:0000259" key="3">
    <source>
        <dbReference type="Pfam" id="PF23271"/>
    </source>
</evidence>
<feature type="repeat" description="HEAT" evidence="2">
    <location>
        <begin position="42"/>
        <end position="80"/>
    </location>
</feature>
<protein>
    <recommendedName>
        <fullName evidence="3">Stalled ribosome sensor GCN1-like HEAT repeats region domain-containing protein</fullName>
    </recommendedName>
</protein>
<dbReference type="SUPFAM" id="SSF48371">
    <property type="entry name" value="ARM repeat"/>
    <property type="match status" value="1"/>
</dbReference>
<dbReference type="InterPro" id="IPR057546">
    <property type="entry name" value="HEAT_GCN1"/>
</dbReference>
<comment type="caution">
    <text evidence="4">The sequence shown here is derived from an EMBL/GenBank/DDBJ whole genome shotgun (WGS) entry which is preliminary data.</text>
</comment>
<dbReference type="InterPro" id="IPR011989">
    <property type="entry name" value="ARM-like"/>
</dbReference>
<keyword evidence="1" id="KW-0677">Repeat</keyword>
<proteinExistence type="predicted"/>
<sequence>MPVLQRALSERSTETKKMAAQIIGNMYSLTDKKDLAPYVGSVVPGLKQALLDPVPEVRAVSSRALGALVRGMGEESFEDLLPWLMETLTSENSSVDRSGAAQGLGEVLCALGTSRLETLMPEVISTTERTELASHVREGYLMLYIYLPSTFKDDFIPWVGPVIPSVLKGLADESEYVRDTSLKAGQRIVNLYADTAIELFLPQLETGLFDDNWRIRHSSVQLLGDLLYRISGVTGKMSTEGQEDDNFGTSQSNQAIIEALGTDRRNRVLAGLYMGRSDVSLMVRQAALHVWKVVVPNTPRILREILPTLFSLLLGCLASTSFDKRQVAARTLGDLVRKLGERVLPEIIPILERGLDSDKSDERQGVCIGLSEIVSSTSKEQVVQYVDSLVPTVRRALIDPLPEVRVAAAKTFDQLHNTIGTKALDDILPDLLQKMDDPALSEYALDGLRQVMAVKSRVVLPFLVPQELEGASSLVLSVHDDVGIRTIMDELMAASKNPAPGMRRAAISLLHSFCEETKVDYSQFIPALFRGIIHLMNDTDDLVVDMSWNALNAVTKHLEPSEQLQYISHLRQAVKFVADDVKDGDLPGFCLPKKGIAPILPIFREGILNGTPEVKEQAANGLGEVISLTSAAALRPFVVNITGPLIRILGDRFSWNVKVAVLQTLGLLLGKVGAMLKPFLPQLQTTFIKALNDPTRAVRMCAAKALQKLIKLHTRVDPLFTELHNGVKNTEDNTIRYNIYS</sequence>
<dbReference type="InterPro" id="IPR021133">
    <property type="entry name" value="HEAT_type_2"/>
</dbReference>
<feature type="repeat" description="HEAT" evidence="2">
    <location>
        <begin position="389"/>
        <end position="426"/>
    </location>
</feature>
<dbReference type="Pfam" id="PF24984">
    <property type="entry name" value="HEAT_EF3_GNC1"/>
    <property type="match status" value="1"/>
</dbReference>
<dbReference type="Pfam" id="PF02985">
    <property type="entry name" value="HEAT"/>
    <property type="match status" value="2"/>
</dbReference>
<dbReference type="InterPro" id="IPR016024">
    <property type="entry name" value="ARM-type_fold"/>
</dbReference>
<evidence type="ECO:0000256" key="1">
    <source>
        <dbReference type="ARBA" id="ARBA00022737"/>
    </source>
</evidence>
<keyword evidence="5" id="KW-1185">Reference proteome</keyword>
<dbReference type="Proteomes" id="UP001159427">
    <property type="component" value="Unassembled WGS sequence"/>
</dbReference>
<name>A0ABN8SEG8_9CNID</name>
<reference evidence="4 5" key="1">
    <citation type="submission" date="2022-05" db="EMBL/GenBank/DDBJ databases">
        <authorList>
            <consortium name="Genoscope - CEA"/>
            <person name="William W."/>
        </authorList>
    </citation>
    <scope>NUCLEOTIDE SEQUENCE [LARGE SCALE GENOMIC DNA]</scope>
</reference>
<organism evidence="4 5">
    <name type="scientific">Porites evermanni</name>
    <dbReference type="NCBI Taxonomy" id="104178"/>
    <lineage>
        <taxon>Eukaryota</taxon>
        <taxon>Metazoa</taxon>
        <taxon>Cnidaria</taxon>
        <taxon>Anthozoa</taxon>
        <taxon>Hexacorallia</taxon>
        <taxon>Scleractinia</taxon>
        <taxon>Fungiina</taxon>
        <taxon>Poritidae</taxon>
        <taxon>Porites</taxon>
    </lineage>
</organism>
<dbReference type="Pfam" id="PF23271">
    <property type="entry name" value="HEAT_GCN1"/>
    <property type="match status" value="1"/>
</dbReference>
<evidence type="ECO:0000256" key="2">
    <source>
        <dbReference type="PROSITE-ProRule" id="PRU00103"/>
    </source>
</evidence>
<dbReference type="EMBL" id="CALNXI010002701">
    <property type="protein sequence ID" value="CAH3190087.1"/>
    <property type="molecule type" value="Genomic_DNA"/>
</dbReference>
<dbReference type="InterPro" id="IPR000357">
    <property type="entry name" value="HEAT"/>
</dbReference>
<evidence type="ECO:0000313" key="4">
    <source>
        <dbReference type="EMBL" id="CAH3190087.1"/>
    </source>
</evidence>
<dbReference type="PANTHER" id="PTHR23346:SF7">
    <property type="entry name" value="STALLED RIBOSOME SENSOR GCN1"/>
    <property type="match status" value="1"/>
</dbReference>
<evidence type="ECO:0000313" key="5">
    <source>
        <dbReference type="Proteomes" id="UP001159427"/>
    </source>
</evidence>
<accession>A0ABN8SEG8</accession>
<dbReference type="PROSITE" id="PS50077">
    <property type="entry name" value="HEAT_REPEAT"/>
    <property type="match status" value="2"/>
</dbReference>